<dbReference type="Proteomes" id="UP001328107">
    <property type="component" value="Unassembled WGS sequence"/>
</dbReference>
<feature type="compositionally biased region" description="Acidic residues" evidence="1">
    <location>
        <begin position="139"/>
        <end position="148"/>
    </location>
</feature>
<feature type="compositionally biased region" description="Low complexity" evidence="1">
    <location>
        <begin position="154"/>
        <end position="178"/>
    </location>
</feature>
<protein>
    <recommendedName>
        <fullName evidence="4">C-type lectin</fullName>
    </recommendedName>
</protein>
<dbReference type="AlphaFoldDB" id="A0AAN5I3Y7"/>
<evidence type="ECO:0000313" key="3">
    <source>
        <dbReference type="Proteomes" id="UP001328107"/>
    </source>
</evidence>
<dbReference type="EMBL" id="BTRK01000005">
    <property type="protein sequence ID" value="GMR51207.1"/>
    <property type="molecule type" value="Genomic_DNA"/>
</dbReference>
<evidence type="ECO:0000313" key="2">
    <source>
        <dbReference type="EMBL" id="GMR51207.1"/>
    </source>
</evidence>
<dbReference type="InterPro" id="IPR016187">
    <property type="entry name" value="CTDL_fold"/>
</dbReference>
<keyword evidence="3" id="KW-1185">Reference proteome</keyword>
<gene>
    <name evidence="2" type="ORF">PMAYCL1PPCAC_21403</name>
</gene>
<proteinExistence type="predicted"/>
<accession>A0AAN5I3Y7</accession>
<sequence>QCRDGFRPYSGLCVYATDPEEKMYKEAVANCTAMGAFAPSIHSRTDLAFWAGALNKLTPVYTHFWLDAYCPIAGGKYVWRDGTPTDYLGPNGELDNCDPAIGFHIHPDGISPFKNNYVAAALCAYEPQPQPAALPTEAAPEELATDEISEGRARASTFTPRASTRSPTTSSPAPSVPTIRSRNPPLFQRNRPPVHLPLEQFPLNPRLQRSLLVSIQ</sequence>
<name>A0AAN5I3Y7_9BILA</name>
<evidence type="ECO:0000256" key="1">
    <source>
        <dbReference type="SAM" id="MobiDB-lite"/>
    </source>
</evidence>
<feature type="region of interest" description="Disordered" evidence="1">
    <location>
        <begin position="131"/>
        <end position="187"/>
    </location>
</feature>
<feature type="non-terminal residue" evidence="2">
    <location>
        <position position="1"/>
    </location>
</feature>
<evidence type="ECO:0008006" key="4">
    <source>
        <dbReference type="Google" id="ProtNLM"/>
    </source>
</evidence>
<dbReference type="InterPro" id="IPR016186">
    <property type="entry name" value="C-type_lectin-like/link_sf"/>
</dbReference>
<dbReference type="CDD" id="cd00037">
    <property type="entry name" value="CLECT"/>
    <property type="match status" value="1"/>
</dbReference>
<dbReference type="Gene3D" id="3.10.100.10">
    <property type="entry name" value="Mannose-Binding Protein A, subunit A"/>
    <property type="match status" value="1"/>
</dbReference>
<dbReference type="SUPFAM" id="SSF56436">
    <property type="entry name" value="C-type lectin-like"/>
    <property type="match status" value="1"/>
</dbReference>
<reference evidence="3" key="1">
    <citation type="submission" date="2022-10" db="EMBL/GenBank/DDBJ databases">
        <title>Genome assembly of Pristionchus species.</title>
        <authorList>
            <person name="Yoshida K."/>
            <person name="Sommer R.J."/>
        </authorList>
    </citation>
    <scope>NUCLEOTIDE SEQUENCE [LARGE SCALE GENOMIC DNA]</scope>
    <source>
        <strain evidence="3">RS5460</strain>
    </source>
</reference>
<comment type="caution">
    <text evidence="2">The sequence shown here is derived from an EMBL/GenBank/DDBJ whole genome shotgun (WGS) entry which is preliminary data.</text>
</comment>
<organism evidence="2 3">
    <name type="scientific">Pristionchus mayeri</name>
    <dbReference type="NCBI Taxonomy" id="1317129"/>
    <lineage>
        <taxon>Eukaryota</taxon>
        <taxon>Metazoa</taxon>
        <taxon>Ecdysozoa</taxon>
        <taxon>Nematoda</taxon>
        <taxon>Chromadorea</taxon>
        <taxon>Rhabditida</taxon>
        <taxon>Rhabditina</taxon>
        <taxon>Diplogasteromorpha</taxon>
        <taxon>Diplogasteroidea</taxon>
        <taxon>Neodiplogasteridae</taxon>
        <taxon>Pristionchus</taxon>
    </lineage>
</organism>